<dbReference type="InterPro" id="IPR026082">
    <property type="entry name" value="ABCA"/>
</dbReference>
<dbReference type="Gene3D" id="3.40.50.300">
    <property type="entry name" value="P-loop containing nucleotide triphosphate hydrolases"/>
    <property type="match status" value="1"/>
</dbReference>
<evidence type="ECO:0000256" key="3">
    <source>
        <dbReference type="ARBA" id="ARBA00022692"/>
    </source>
</evidence>
<dbReference type="GO" id="GO:0016887">
    <property type="term" value="F:ATP hydrolysis activity"/>
    <property type="evidence" value="ECO:0007669"/>
    <property type="project" value="InterPro"/>
</dbReference>
<dbReference type="InterPro" id="IPR003593">
    <property type="entry name" value="AAA+_ATPase"/>
</dbReference>
<accession>A0A1D6I2V1</accession>
<dbReference type="InterPro" id="IPR027417">
    <property type="entry name" value="P-loop_NTPase"/>
</dbReference>
<evidence type="ECO:0000256" key="4">
    <source>
        <dbReference type="ARBA" id="ARBA00022741"/>
    </source>
</evidence>
<keyword evidence="3" id="KW-0812">Transmembrane</keyword>
<dbReference type="FunFam" id="3.40.50.300:FF:000633">
    <property type="entry name" value="ABC transporter A family member 7"/>
    <property type="match status" value="1"/>
</dbReference>
<comment type="similarity">
    <text evidence="2">Belongs to the ABC transporter superfamily. ABCA family. CPR flippase (TC 3.A.1.211) subfamily.</text>
</comment>
<reference evidence="8" key="1">
    <citation type="submission" date="2015-12" db="EMBL/GenBank/DDBJ databases">
        <title>Update maize B73 reference genome by single molecule sequencing technologies.</title>
        <authorList>
            <consortium name="Maize Genome Sequencing Project"/>
            <person name="Ware D."/>
        </authorList>
    </citation>
    <scope>NUCLEOTIDE SEQUENCE [LARGE SCALE GENOMIC DNA]</scope>
    <source>
        <tissue evidence="8">Seedling</tissue>
    </source>
</reference>
<evidence type="ECO:0000256" key="7">
    <source>
        <dbReference type="ARBA" id="ARBA00023136"/>
    </source>
</evidence>
<dbReference type="GO" id="GO:0005524">
    <property type="term" value="F:ATP binding"/>
    <property type="evidence" value="ECO:0007669"/>
    <property type="project" value="UniProtKB-KW"/>
</dbReference>
<dbReference type="GO" id="GO:0140359">
    <property type="term" value="F:ABC-type transporter activity"/>
    <property type="evidence" value="ECO:0007669"/>
    <property type="project" value="InterPro"/>
</dbReference>
<dbReference type="Pfam" id="PF00005">
    <property type="entry name" value="ABC_tran"/>
    <property type="match status" value="1"/>
</dbReference>
<name>A0A1D6I2V1_MAIZE</name>
<sequence>MDSPRGPASFATQANALLRKNLCVQKRNLKTNIGITFFPILICVLLIVLQNVINSELDKPKYKCGCVCLETSANGRCVRKECGIQYSTLDQVGSCPIPSPPQWPALIQIPRADFRAARTFSQPFNDLPDPFCRDSWSCPATVLVTGKDRAVAEAISRGLFPVLSPSLNATDLLDLFSKIVAGSDTQPWYTQLLEPAFFSGRTLYVIQPECTPVMSQTITYNTGGIPFQLSKYKYLSIKCWLMVLGYDFLGTTQYGLGVNVWYNSTYNDNNAYSFISTLRVPRLVNAVSNAYLKLIKGTGVDMLLEFVKDMPKVGTSFQLDLSSLLSVLFFTWIIELLFPREFHFAPSAVIGYMYVFGSGLLGAFLFRFFVEDKTFPYGWTLVMEIVPGFSLYRGLYELGQYAFSGSSIGTTGMTWRSLKDPLNGMRDVMIVMSVEWAVLLILAFYLDQTSLLGGGVRKNPFFCFRCLQKKCATSLHEPSFVQQDSKVILDMEKSDVALERKVVEQFLIDPNANQAIICDNLRKVYHGRDGNPDKLAVRGLSLVLQKGQCFGMLGPNGAGKTSFINMMIGLIKPTSGTAYVHGMDINMDMGDIYTNMGVCPQQNLLWETLTGKEHLFFYGKLKNLKGSALMKAVDHSLKSVNLSHGNVGDKQVKKYSGGMKRRLSVAISLIGDPKVVFMDEPSTGMDPASRNNLWNVVKEAKKNRAIILTTHSMEEAEVLCDRLGIFVDGDFQCLGNPKELKARYGGTYIFTVTTPPDQEMEVEHLVRQFSPSANKIYHLSGTQKFELPKQEVKIAHVFDMVEKAKRRLSIHAWGLVDTTLEDVFIKVARGAQVFNEFA</sequence>
<protein>
    <submittedName>
        <fullName evidence="8">ABC transporter A family member 7</fullName>
    </submittedName>
</protein>
<dbReference type="EMBL" id="CM007650">
    <property type="protein sequence ID" value="ONM54493.1"/>
    <property type="molecule type" value="Genomic_DNA"/>
</dbReference>
<dbReference type="CDD" id="cd03263">
    <property type="entry name" value="ABC_subfamily_A"/>
    <property type="match status" value="1"/>
</dbReference>
<dbReference type="PANTHER" id="PTHR19229">
    <property type="entry name" value="ATP-BINDING CASSETTE TRANSPORTER SUBFAMILY A ABCA"/>
    <property type="match status" value="1"/>
</dbReference>
<dbReference type="InterPro" id="IPR017871">
    <property type="entry name" value="ABC_transporter-like_CS"/>
</dbReference>
<evidence type="ECO:0000256" key="1">
    <source>
        <dbReference type="ARBA" id="ARBA00004370"/>
    </source>
</evidence>
<evidence type="ECO:0000313" key="8">
    <source>
        <dbReference type="EMBL" id="ONM54493.1"/>
    </source>
</evidence>
<dbReference type="AlphaFoldDB" id="A0A1D6I2V1"/>
<dbReference type="PROSITE" id="PS00211">
    <property type="entry name" value="ABC_TRANSPORTER_1"/>
    <property type="match status" value="1"/>
</dbReference>
<keyword evidence="7" id="KW-0472">Membrane</keyword>
<evidence type="ECO:0000256" key="6">
    <source>
        <dbReference type="ARBA" id="ARBA00022989"/>
    </source>
</evidence>
<organism evidence="8">
    <name type="scientific">Zea mays</name>
    <name type="common">Maize</name>
    <dbReference type="NCBI Taxonomy" id="4577"/>
    <lineage>
        <taxon>Eukaryota</taxon>
        <taxon>Viridiplantae</taxon>
        <taxon>Streptophyta</taxon>
        <taxon>Embryophyta</taxon>
        <taxon>Tracheophyta</taxon>
        <taxon>Spermatophyta</taxon>
        <taxon>Magnoliopsida</taxon>
        <taxon>Liliopsida</taxon>
        <taxon>Poales</taxon>
        <taxon>Poaceae</taxon>
        <taxon>PACMAD clade</taxon>
        <taxon>Panicoideae</taxon>
        <taxon>Andropogonodae</taxon>
        <taxon>Andropogoneae</taxon>
        <taxon>Tripsacinae</taxon>
        <taxon>Zea</taxon>
    </lineage>
</organism>
<proteinExistence type="inferred from homology"/>
<keyword evidence="4" id="KW-0547">Nucleotide-binding</keyword>
<dbReference type="PANTHER" id="PTHR19229:SF154">
    <property type="entry name" value="ABC TRANSPORTER A FAMILY MEMBER 3-RELATED"/>
    <property type="match status" value="1"/>
</dbReference>
<gene>
    <name evidence="8" type="ORF">ZEAMMB73_Zm00001d020208</name>
</gene>
<dbReference type="SMART" id="SM00382">
    <property type="entry name" value="AAA"/>
    <property type="match status" value="1"/>
</dbReference>
<dbReference type="PROSITE" id="PS50893">
    <property type="entry name" value="ABC_TRANSPORTER_2"/>
    <property type="match status" value="1"/>
</dbReference>
<dbReference type="SUPFAM" id="SSF52540">
    <property type="entry name" value="P-loop containing nucleoside triphosphate hydrolases"/>
    <property type="match status" value="1"/>
</dbReference>
<comment type="subcellular location">
    <subcellularLocation>
        <location evidence="1">Membrane</location>
    </subcellularLocation>
</comment>
<evidence type="ECO:0000256" key="5">
    <source>
        <dbReference type="ARBA" id="ARBA00022840"/>
    </source>
</evidence>
<dbReference type="ExpressionAtlas" id="A0A1D6I2V1">
    <property type="expression patterns" value="baseline and differential"/>
</dbReference>
<keyword evidence="6" id="KW-1133">Transmembrane helix</keyword>
<dbReference type="InterPro" id="IPR003439">
    <property type="entry name" value="ABC_transporter-like_ATP-bd"/>
</dbReference>
<dbReference type="Pfam" id="PF24526">
    <property type="entry name" value="ABCA12_C"/>
    <property type="match status" value="1"/>
</dbReference>
<dbReference type="GO" id="GO:0016020">
    <property type="term" value="C:membrane"/>
    <property type="evidence" value="ECO:0007669"/>
    <property type="project" value="UniProtKB-SubCell"/>
</dbReference>
<keyword evidence="5" id="KW-0067">ATP-binding</keyword>
<evidence type="ECO:0000256" key="2">
    <source>
        <dbReference type="ARBA" id="ARBA00008526"/>
    </source>
</evidence>